<sequence>MTHRFLKLAALLAGLGLSCLSLAGPASAQQPATPAPTASASAAARPGLTTATYQDWVVRCVAGDNGRICEVVQNIQAQGQGLIASVAVGRADAKAPLRLVVQLPAGVWLPAGVKVQVSEKAKPLQLAFTRCPQGCFAEAELDAATVQALRAATEGGSFSFEDGARRPVMLPLSFKGFASALDASLKP</sequence>
<dbReference type="PROSITE" id="PS51257">
    <property type="entry name" value="PROKAR_LIPOPROTEIN"/>
    <property type="match status" value="1"/>
</dbReference>
<evidence type="ECO:0000256" key="1">
    <source>
        <dbReference type="SAM" id="SignalP"/>
    </source>
</evidence>
<dbReference type="Proteomes" id="UP001238467">
    <property type="component" value="Unassembled WGS sequence"/>
</dbReference>
<dbReference type="EMBL" id="JAUSUH010000001">
    <property type="protein sequence ID" value="MDQ0345601.1"/>
    <property type="molecule type" value="Genomic_DNA"/>
</dbReference>
<proteinExistence type="predicted"/>
<reference evidence="2 3" key="1">
    <citation type="submission" date="2023-07" db="EMBL/GenBank/DDBJ databases">
        <title>Genomic Encyclopedia of Type Strains, Phase IV (KMG-IV): sequencing the most valuable type-strain genomes for metagenomic binning, comparative biology and taxonomic classification.</title>
        <authorList>
            <person name="Goeker M."/>
        </authorList>
    </citation>
    <scope>NUCLEOTIDE SEQUENCE [LARGE SCALE GENOMIC DNA]</scope>
    <source>
        <strain evidence="2 3">DSM 1277</strain>
    </source>
</reference>
<dbReference type="Pfam" id="PF06776">
    <property type="entry name" value="IalB"/>
    <property type="match status" value="1"/>
</dbReference>
<keyword evidence="3" id="KW-1185">Reference proteome</keyword>
<comment type="caution">
    <text evidence="2">The sequence shown here is derived from an EMBL/GenBank/DDBJ whole genome shotgun (WGS) entry which is preliminary data.</text>
</comment>
<dbReference type="InterPro" id="IPR038696">
    <property type="entry name" value="IalB_sf"/>
</dbReference>
<protein>
    <submittedName>
        <fullName evidence="2">Invasion protein IalB</fullName>
    </submittedName>
</protein>
<feature type="chain" id="PRO_5046195068" evidence="1">
    <location>
        <begin position="24"/>
        <end position="187"/>
    </location>
</feature>
<gene>
    <name evidence="2" type="ORF">J2S76_000002</name>
</gene>
<feature type="signal peptide" evidence="1">
    <location>
        <begin position="1"/>
        <end position="23"/>
    </location>
</feature>
<dbReference type="Gene3D" id="2.60.40.1880">
    <property type="entry name" value="Invasion associated locus B (IalB) protein"/>
    <property type="match status" value="1"/>
</dbReference>
<accession>A0ABU0DAZ8</accession>
<dbReference type="InterPro" id="IPR010642">
    <property type="entry name" value="Invasion_prot_B"/>
</dbReference>
<evidence type="ECO:0000313" key="3">
    <source>
        <dbReference type="Proteomes" id="UP001238467"/>
    </source>
</evidence>
<organism evidence="2 3">
    <name type="scientific">Ancylobacter vacuolatus</name>
    <dbReference type="NCBI Taxonomy" id="223389"/>
    <lineage>
        <taxon>Bacteria</taxon>
        <taxon>Pseudomonadati</taxon>
        <taxon>Pseudomonadota</taxon>
        <taxon>Alphaproteobacteria</taxon>
        <taxon>Hyphomicrobiales</taxon>
        <taxon>Xanthobacteraceae</taxon>
        <taxon>Ancylobacter</taxon>
    </lineage>
</organism>
<keyword evidence="1" id="KW-0732">Signal</keyword>
<evidence type="ECO:0000313" key="2">
    <source>
        <dbReference type="EMBL" id="MDQ0345601.1"/>
    </source>
</evidence>
<name>A0ABU0DAZ8_9HYPH</name>